<dbReference type="GO" id="GO:0070063">
    <property type="term" value="F:RNA polymerase binding"/>
    <property type="evidence" value="ECO:0007669"/>
    <property type="project" value="InterPro"/>
</dbReference>
<gene>
    <name evidence="2" type="primary">rnk</name>
    <name evidence="2" type="ORF">K227x_30850</name>
</gene>
<dbReference type="Gene3D" id="3.10.50.30">
    <property type="entry name" value="Transcription elongation factor, GreA/GreB, C-terminal domain"/>
    <property type="match status" value="1"/>
</dbReference>
<evidence type="ECO:0000313" key="3">
    <source>
        <dbReference type="Proteomes" id="UP000318538"/>
    </source>
</evidence>
<dbReference type="PIRSF" id="PIRSF006092">
    <property type="entry name" value="GreA_GreB"/>
    <property type="match status" value="1"/>
</dbReference>
<dbReference type="Proteomes" id="UP000318538">
    <property type="component" value="Chromosome"/>
</dbReference>
<dbReference type="Pfam" id="PF01272">
    <property type="entry name" value="GreA_GreB"/>
    <property type="match status" value="1"/>
</dbReference>
<dbReference type="AlphaFoldDB" id="A0A517NC51"/>
<proteinExistence type="predicted"/>
<dbReference type="InterPro" id="IPR001437">
    <property type="entry name" value="Tscrpt_elong_fac_GreA/B_C"/>
</dbReference>
<organism evidence="2 3">
    <name type="scientific">Rubripirellula lacrimiformis</name>
    <dbReference type="NCBI Taxonomy" id="1930273"/>
    <lineage>
        <taxon>Bacteria</taxon>
        <taxon>Pseudomonadati</taxon>
        <taxon>Planctomycetota</taxon>
        <taxon>Planctomycetia</taxon>
        <taxon>Pirellulales</taxon>
        <taxon>Pirellulaceae</taxon>
        <taxon>Rubripirellula</taxon>
    </lineage>
</organism>
<dbReference type="EMBL" id="CP036525">
    <property type="protein sequence ID" value="QDT04691.1"/>
    <property type="molecule type" value="Genomic_DNA"/>
</dbReference>
<dbReference type="GO" id="GO:0032784">
    <property type="term" value="P:regulation of DNA-templated transcription elongation"/>
    <property type="evidence" value="ECO:0007669"/>
    <property type="project" value="InterPro"/>
</dbReference>
<keyword evidence="2" id="KW-0808">Transferase</keyword>
<dbReference type="InterPro" id="IPR023459">
    <property type="entry name" value="Tscrpt_elong_fac_GreA/B_fam"/>
</dbReference>
<dbReference type="PANTHER" id="PTHR30437">
    <property type="entry name" value="TRANSCRIPTION ELONGATION FACTOR GREA"/>
    <property type="match status" value="1"/>
</dbReference>
<evidence type="ECO:0000259" key="1">
    <source>
        <dbReference type="Pfam" id="PF01272"/>
    </source>
</evidence>
<protein>
    <submittedName>
        <fullName evidence="2">Regulator of nucleoside diphosphate kinase</fullName>
    </submittedName>
</protein>
<dbReference type="GO" id="GO:0003677">
    <property type="term" value="F:DNA binding"/>
    <property type="evidence" value="ECO:0007669"/>
    <property type="project" value="InterPro"/>
</dbReference>
<keyword evidence="3" id="KW-1185">Reference proteome</keyword>
<dbReference type="PANTHER" id="PTHR30437:SF5">
    <property type="entry name" value="REGULATOR OF NUCLEOSIDE DIPHOSPHATE KINASE"/>
    <property type="match status" value="1"/>
</dbReference>
<accession>A0A517NC51</accession>
<dbReference type="KEGG" id="rlc:K227x_30850"/>
<dbReference type="GO" id="GO:0016301">
    <property type="term" value="F:kinase activity"/>
    <property type="evidence" value="ECO:0007669"/>
    <property type="project" value="UniProtKB-KW"/>
</dbReference>
<name>A0A517NC51_9BACT</name>
<dbReference type="GO" id="GO:0006354">
    <property type="term" value="P:DNA-templated transcription elongation"/>
    <property type="evidence" value="ECO:0007669"/>
    <property type="project" value="TreeGrafter"/>
</dbReference>
<evidence type="ECO:0000313" key="2">
    <source>
        <dbReference type="EMBL" id="QDT04691.1"/>
    </source>
</evidence>
<sequence length="139" mass="15604">MIKEKFAVTQIDRDRLENLLNSDVTFAMGGERTHLRNLKSQLAEAVVVQPTDVQPDIITMNSTVYLLDLDRGETDIYTIVYPDEACIAEGKLSILSPLGTEVFGRRVGDTVSIRVAGREVRKRVEKLSFQPERVGAFHL</sequence>
<keyword evidence="2" id="KW-0418">Kinase</keyword>
<reference evidence="2 3" key="1">
    <citation type="submission" date="2019-02" db="EMBL/GenBank/DDBJ databases">
        <title>Deep-cultivation of Planctomycetes and their phenomic and genomic characterization uncovers novel biology.</title>
        <authorList>
            <person name="Wiegand S."/>
            <person name="Jogler M."/>
            <person name="Boedeker C."/>
            <person name="Pinto D."/>
            <person name="Vollmers J."/>
            <person name="Rivas-Marin E."/>
            <person name="Kohn T."/>
            <person name="Peeters S.H."/>
            <person name="Heuer A."/>
            <person name="Rast P."/>
            <person name="Oberbeckmann S."/>
            <person name="Bunk B."/>
            <person name="Jeske O."/>
            <person name="Meyerdierks A."/>
            <person name="Storesund J.E."/>
            <person name="Kallscheuer N."/>
            <person name="Luecker S."/>
            <person name="Lage O.M."/>
            <person name="Pohl T."/>
            <person name="Merkel B.J."/>
            <person name="Hornburger P."/>
            <person name="Mueller R.-W."/>
            <person name="Bruemmer F."/>
            <person name="Labrenz M."/>
            <person name="Spormann A.M."/>
            <person name="Op den Camp H."/>
            <person name="Overmann J."/>
            <person name="Amann R."/>
            <person name="Jetten M.S.M."/>
            <person name="Mascher T."/>
            <person name="Medema M.H."/>
            <person name="Devos D.P."/>
            <person name="Kaster A.-K."/>
            <person name="Ovreas L."/>
            <person name="Rohde M."/>
            <person name="Galperin M.Y."/>
            <person name="Jogler C."/>
        </authorList>
    </citation>
    <scope>NUCLEOTIDE SEQUENCE [LARGE SCALE GENOMIC DNA]</scope>
    <source>
        <strain evidence="2 3">K22_7</strain>
    </source>
</reference>
<feature type="domain" description="Transcription elongation factor GreA/GreB C-terminal" evidence="1">
    <location>
        <begin position="55"/>
        <end position="126"/>
    </location>
</feature>
<dbReference type="SUPFAM" id="SSF54534">
    <property type="entry name" value="FKBP-like"/>
    <property type="match status" value="1"/>
</dbReference>
<dbReference type="RefSeq" id="WP_246146806.1">
    <property type="nucleotide sequence ID" value="NZ_CP036525.1"/>
</dbReference>
<dbReference type="InterPro" id="IPR036953">
    <property type="entry name" value="GreA/GreB_C_sf"/>
</dbReference>